<accession>A0A2H0N7E6</accession>
<proteinExistence type="predicted"/>
<organism evidence="1 2">
    <name type="scientific">Candidatus Liptonbacteria bacterium CG11_big_fil_rev_8_21_14_0_20_35_14</name>
    <dbReference type="NCBI Taxonomy" id="1974634"/>
    <lineage>
        <taxon>Bacteria</taxon>
        <taxon>Candidatus Liptoniibacteriota</taxon>
    </lineage>
</organism>
<dbReference type="Proteomes" id="UP000229893">
    <property type="component" value="Unassembled WGS sequence"/>
</dbReference>
<name>A0A2H0N7E6_9BACT</name>
<comment type="caution">
    <text evidence="1">The sequence shown here is derived from an EMBL/GenBank/DDBJ whole genome shotgun (WGS) entry which is preliminary data.</text>
</comment>
<evidence type="ECO:0000313" key="1">
    <source>
        <dbReference type="EMBL" id="PIR04821.1"/>
    </source>
</evidence>
<sequence length="484" mass="55184">QADLKIQIQKQLDQVNSDISQTKLALFNEGKIDDKNINKDVIKSLSEKDQLSITHKIASNCREAINNNANTDEAFKQNDKNLNKLYGNACEDSKKIYKQFNHKTDAPSVSNSIITTNITEVKYLDVNGCVEGKYIDLRDEIYDPKTHTYSYVLNGKKRCKKLYQFEVNGKSCIGYEGLQNCGYALTPIEDPISLVPLGYYKIGPELESLAGACTGVSNLVGYFFSNGKFTGGSCDQKLSEFPNRLQNQCFEVECNNFNKWFKEQIKDIDKSIYSEEFLYNQAVWEEIIGDTPDVCELITPLDFQNSIIYELGFNKNDSILLINFNFGLVEMNAGNDDKINKNLYNNINNPNSILKNRHFDILDDLINGYISNLSIILSQGGHEIFGYSCNQDSSINSFDPNIPSKKVRIYQKENGLWRIPDWNSYFTQRSEKDCISDLTKLKDLNKLNDENIKKMCKAQSKTGENVVITVNRTKYQQLGQCQEK</sequence>
<dbReference type="EMBL" id="PCWO01000032">
    <property type="protein sequence ID" value="PIR04821.1"/>
    <property type="molecule type" value="Genomic_DNA"/>
</dbReference>
<gene>
    <name evidence="1" type="ORF">COV57_02210</name>
</gene>
<feature type="non-terminal residue" evidence="1">
    <location>
        <position position="1"/>
    </location>
</feature>
<dbReference type="AlphaFoldDB" id="A0A2H0N7E6"/>
<protein>
    <submittedName>
        <fullName evidence="1">Uncharacterized protein</fullName>
    </submittedName>
</protein>
<evidence type="ECO:0000313" key="2">
    <source>
        <dbReference type="Proteomes" id="UP000229893"/>
    </source>
</evidence>
<reference evidence="1 2" key="1">
    <citation type="submission" date="2017-09" db="EMBL/GenBank/DDBJ databases">
        <title>Depth-based differentiation of microbial function through sediment-hosted aquifers and enrichment of novel symbionts in the deep terrestrial subsurface.</title>
        <authorList>
            <person name="Probst A.J."/>
            <person name="Ladd B."/>
            <person name="Jarett J.K."/>
            <person name="Geller-Mcgrath D.E."/>
            <person name="Sieber C.M."/>
            <person name="Emerson J.B."/>
            <person name="Anantharaman K."/>
            <person name="Thomas B.C."/>
            <person name="Malmstrom R."/>
            <person name="Stieglmeier M."/>
            <person name="Klingl A."/>
            <person name="Woyke T."/>
            <person name="Ryan C.M."/>
            <person name="Banfield J.F."/>
        </authorList>
    </citation>
    <scope>NUCLEOTIDE SEQUENCE [LARGE SCALE GENOMIC DNA]</scope>
    <source>
        <strain evidence="1">CG11_big_fil_rev_8_21_14_0_20_35_14</strain>
    </source>
</reference>